<protein>
    <recommendedName>
        <fullName evidence="3">SAM-dependent methyltransferase</fullName>
    </recommendedName>
</protein>
<dbReference type="GO" id="GO:0160105">
    <property type="term" value="F:tRNA (adenine(22)-N1)-methyltransferase activity"/>
    <property type="evidence" value="ECO:0007669"/>
    <property type="project" value="InterPro"/>
</dbReference>
<dbReference type="EMBL" id="ACLA01000022">
    <property type="protein sequence ID" value="EEQ48109.1"/>
    <property type="molecule type" value="Genomic_DNA"/>
</dbReference>
<sequence>MQLDARLAAIAALVPHGTALADIGADHAYLAATLVLHGHAPRAVVGDLSAGACAAARRTVGAQRLTRQIDVRQGDGLSVLLPGEAESIVIAGMGGGLIADILAGAQDILGDVGTLVLQPMNGAEKLRRWLYAHDWTIEKETLARAGGHLYEIIRAVHGHTAMPEPALLHIGTQLVQQRDPLLGEHIARKAARLARAAEGMEGSAEARQSAEYRAAVSLLAALRTLQARADADRRTH</sequence>
<comment type="caution">
    <text evidence="1">The sequence shown here is derived from an EMBL/GenBank/DDBJ whole genome shotgun (WGS) entry which is preliminary data.</text>
</comment>
<dbReference type="RefSeq" id="WP_006690389.1">
    <property type="nucleotide sequence ID" value="NZ_GG694006.1"/>
</dbReference>
<dbReference type="Pfam" id="PF04816">
    <property type="entry name" value="TrmK"/>
    <property type="match status" value="1"/>
</dbReference>
<name>C4V561_9FIRM</name>
<dbReference type="AlphaFoldDB" id="C4V561"/>
<dbReference type="PANTHER" id="PTHR38451">
    <property type="entry name" value="TRNA (ADENINE(22)-N(1))-METHYLTRANSFERASE"/>
    <property type="match status" value="1"/>
</dbReference>
<proteinExistence type="predicted"/>
<dbReference type="Proteomes" id="UP000005309">
    <property type="component" value="Unassembled WGS sequence"/>
</dbReference>
<dbReference type="PIRSF" id="PIRSF018637">
    <property type="entry name" value="TrmK"/>
    <property type="match status" value="1"/>
</dbReference>
<reference evidence="1 2" key="1">
    <citation type="submission" date="2009-04" db="EMBL/GenBank/DDBJ databases">
        <authorList>
            <person name="Qin X."/>
            <person name="Bachman B."/>
            <person name="Battles P."/>
            <person name="Bell A."/>
            <person name="Bess C."/>
            <person name="Bickham C."/>
            <person name="Chaboub L."/>
            <person name="Chen D."/>
            <person name="Coyle M."/>
            <person name="Deiros D.R."/>
            <person name="Dinh H."/>
            <person name="Forbes L."/>
            <person name="Fowler G."/>
            <person name="Francisco L."/>
            <person name="Fu Q."/>
            <person name="Gubbala S."/>
            <person name="Hale W."/>
            <person name="Han Y."/>
            <person name="Hemphill L."/>
            <person name="Highlander S.K."/>
            <person name="Hirani K."/>
            <person name="Hogues M."/>
            <person name="Jackson L."/>
            <person name="Jakkamsetti A."/>
            <person name="Javaid M."/>
            <person name="Jiang H."/>
            <person name="Korchina V."/>
            <person name="Kovar C."/>
            <person name="Lara F."/>
            <person name="Lee S."/>
            <person name="Mata R."/>
            <person name="Mathew T."/>
            <person name="Moen C."/>
            <person name="Morales K."/>
            <person name="Munidasa M."/>
            <person name="Nazareth L."/>
            <person name="Ngo R."/>
            <person name="Nguyen L."/>
            <person name="Okwuonu G."/>
            <person name="Ongeri F."/>
            <person name="Patil S."/>
            <person name="Petrosino J."/>
            <person name="Pham C."/>
            <person name="Pham P."/>
            <person name="Pu L.-L."/>
            <person name="Puazo M."/>
            <person name="Raj R."/>
            <person name="Reid J."/>
            <person name="Rouhana J."/>
            <person name="Saada N."/>
            <person name="Shang Y."/>
            <person name="Simmons D."/>
            <person name="Thornton R."/>
            <person name="Warren J."/>
            <person name="Weissenberger G."/>
            <person name="Zhang J."/>
            <person name="Zhang L."/>
            <person name="Zhou C."/>
            <person name="Zhu D."/>
            <person name="Muzny D."/>
            <person name="Worley K."/>
            <person name="Gibbs R."/>
        </authorList>
    </citation>
    <scope>NUCLEOTIDE SEQUENCE [LARGE SCALE GENOMIC DNA]</scope>
    <source>
        <strain evidence="1 2">ATCC 43531</strain>
    </source>
</reference>
<keyword evidence="2" id="KW-1185">Reference proteome</keyword>
<evidence type="ECO:0000313" key="2">
    <source>
        <dbReference type="Proteomes" id="UP000005309"/>
    </source>
</evidence>
<dbReference type="OrthoDB" id="5881184at2"/>
<evidence type="ECO:0008006" key="3">
    <source>
        <dbReference type="Google" id="ProtNLM"/>
    </source>
</evidence>
<dbReference type="HOGENOM" id="CLU_071037_1_0_9"/>
<dbReference type="Gene3D" id="3.40.50.150">
    <property type="entry name" value="Vaccinia Virus protein VP39"/>
    <property type="match status" value="1"/>
</dbReference>
<dbReference type="eggNOG" id="COG2384">
    <property type="taxonomic scope" value="Bacteria"/>
</dbReference>
<evidence type="ECO:0000313" key="1">
    <source>
        <dbReference type="EMBL" id="EEQ48109.1"/>
    </source>
</evidence>
<dbReference type="PANTHER" id="PTHR38451:SF1">
    <property type="entry name" value="TRNA (ADENINE(22)-N(1))-METHYLTRANSFERASE"/>
    <property type="match status" value="1"/>
</dbReference>
<dbReference type="SUPFAM" id="SSF53335">
    <property type="entry name" value="S-adenosyl-L-methionine-dependent methyltransferases"/>
    <property type="match status" value="1"/>
</dbReference>
<organism evidence="1 2">
    <name type="scientific">Selenomonas flueggei ATCC 43531</name>
    <dbReference type="NCBI Taxonomy" id="638302"/>
    <lineage>
        <taxon>Bacteria</taxon>
        <taxon>Bacillati</taxon>
        <taxon>Bacillota</taxon>
        <taxon>Negativicutes</taxon>
        <taxon>Selenomonadales</taxon>
        <taxon>Selenomonadaceae</taxon>
        <taxon>Selenomonas</taxon>
    </lineage>
</organism>
<gene>
    <name evidence="1" type="ORF">HMPREF0908_1655</name>
</gene>
<dbReference type="InterPro" id="IPR029063">
    <property type="entry name" value="SAM-dependent_MTases_sf"/>
</dbReference>
<dbReference type="STRING" id="638302.HMPREF0908_1655"/>
<accession>C4V561</accession>
<dbReference type="InterPro" id="IPR006901">
    <property type="entry name" value="TrmK"/>
</dbReference>